<dbReference type="GO" id="GO:0005874">
    <property type="term" value="C:microtubule"/>
    <property type="evidence" value="ECO:0007669"/>
    <property type="project" value="UniProtKB-KW"/>
</dbReference>
<dbReference type="InterPro" id="IPR007145">
    <property type="entry name" value="MAP65_Ase1_PRC1"/>
</dbReference>
<dbReference type="AlphaFoldDB" id="A0AAN8UYB5"/>
<evidence type="ECO:0000256" key="10">
    <source>
        <dbReference type="SAM" id="MobiDB-lite"/>
    </source>
</evidence>
<dbReference type="Proteomes" id="UP001370490">
    <property type="component" value="Unassembled WGS sequence"/>
</dbReference>
<comment type="subcellular location">
    <subcellularLocation>
        <location evidence="2">Cytoplasm</location>
        <location evidence="2">Cytoskeleton</location>
    </subcellularLocation>
    <subcellularLocation>
        <location evidence="1">Nucleus</location>
    </subcellularLocation>
</comment>
<dbReference type="GO" id="GO:0008017">
    <property type="term" value="F:microtubule binding"/>
    <property type="evidence" value="ECO:0007669"/>
    <property type="project" value="InterPro"/>
</dbReference>
<comment type="caution">
    <text evidence="11">The sequence shown here is derived from an EMBL/GenBank/DDBJ whole genome shotgun (WGS) entry which is preliminary data.</text>
</comment>
<keyword evidence="9" id="KW-0175">Coiled coil</keyword>
<evidence type="ECO:0000256" key="1">
    <source>
        <dbReference type="ARBA" id="ARBA00004123"/>
    </source>
</evidence>
<dbReference type="FunFam" id="1.20.58.1520:FF:000002">
    <property type="entry name" value="65-kDa microtubule-associated protein 6"/>
    <property type="match status" value="1"/>
</dbReference>
<dbReference type="GO" id="GO:0005737">
    <property type="term" value="C:cytoplasm"/>
    <property type="evidence" value="ECO:0007669"/>
    <property type="project" value="TreeGrafter"/>
</dbReference>
<organism evidence="11 12">
    <name type="scientific">Dillenia turbinata</name>
    <dbReference type="NCBI Taxonomy" id="194707"/>
    <lineage>
        <taxon>Eukaryota</taxon>
        <taxon>Viridiplantae</taxon>
        <taxon>Streptophyta</taxon>
        <taxon>Embryophyta</taxon>
        <taxon>Tracheophyta</taxon>
        <taxon>Spermatophyta</taxon>
        <taxon>Magnoliopsida</taxon>
        <taxon>eudicotyledons</taxon>
        <taxon>Gunneridae</taxon>
        <taxon>Pentapetalae</taxon>
        <taxon>Dilleniales</taxon>
        <taxon>Dilleniaceae</taxon>
        <taxon>Dillenia</taxon>
    </lineage>
</organism>
<keyword evidence="12" id="KW-1185">Reference proteome</keyword>
<evidence type="ECO:0000256" key="6">
    <source>
        <dbReference type="ARBA" id="ARBA00022701"/>
    </source>
</evidence>
<dbReference type="PANTHER" id="PTHR19321">
    <property type="entry name" value="PROTEIN REGULATOR OF CYTOKINESIS 1 PRC1-RELATED"/>
    <property type="match status" value="1"/>
</dbReference>
<evidence type="ECO:0000256" key="3">
    <source>
        <dbReference type="ARBA" id="ARBA00006187"/>
    </source>
</evidence>
<dbReference type="GO" id="GO:0005819">
    <property type="term" value="C:spindle"/>
    <property type="evidence" value="ECO:0007669"/>
    <property type="project" value="TreeGrafter"/>
</dbReference>
<evidence type="ECO:0000313" key="12">
    <source>
        <dbReference type="Proteomes" id="UP001370490"/>
    </source>
</evidence>
<name>A0AAN8UYB5_9MAGN</name>
<feature type="region of interest" description="Disordered" evidence="10">
    <location>
        <begin position="588"/>
        <end position="641"/>
    </location>
</feature>
<evidence type="ECO:0000256" key="9">
    <source>
        <dbReference type="SAM" id="Coils"/>
    </source>
</evidence>
<comment type="similarity">
    <text evidence="3">Belongs to the MAP65/ASE1 family.</text>
</comment>
<dbReference type="EMBL" id="JBAMMX010000021">
    <property type="protein sequence ID" value="KAK6920256.1"/>
    <property type="molecule type" value="Genomic_DNA"/>
</dbReference>
<dbReference type="Pfam" id="PF03999">
    <property type="entry name" value="MAP65_ASE1"/>
    <property type="match status" value="1"/>
</dbReference>
<evidence type="ECO:0000256" key="2">
    <source>
        <dbReference type="ARBA" id="ARBA00004245"/>
    </source>
</evidence>
<evidence type="ECO:0000256" key="7">
    <source>
        <dbReference type="ARBA" id="ARBA00023212"/>
    </source>
</evidence>
<sequence>MEIQFKATRSVHFLCIRSAIIYLYLRLPELCKGHCLNMSSYPSRQIQQLETTCGSLLSELQKIWDEVGESEADRDKMLYDLEQECLEIYRRKVEEANQNRAQLRKVIADAKAEIAHICSALNEDLACARQSARSLKEEMEAIAHEVEQMQEKKIRRRNEIVEVLDQIQAVSKEIYSPEDESHYDVILDETDLSLKKLEELRKALSGLQKEKSDRLKLVLDHLKTLDTLCLVLGLDFKQKVAEVHPSLDESSGSKNLSCDTIERLAAAIQSLREIKIERMQKLQDLGTSMLELWTLMDTPMEEQQMFQRVTCNIAATEDEITEPNSLSSNFIKFAEDEVLRLEGLKSSKMKDLILKKQLELEELLRRAHMVCEADSAKEYSVEAIESGALDPVSLMEQIEHQIEEAKGDAFSRNDILEKVDKWLAACEEECWLEEYTMDDNRYNAGRGAHLALKRAEKARAIITKIPAMVEALTVKTTAWEKEKGKEFLYDGVRLLSMLNQYSVIRQEKERERQRQRDQKKLQEQLIVEQEALFGSKPSPTKNIKGAPKNVAGWAARRFSLGGIMLQTPMNEKVAVCSRPTRKIDLLNRKSPLNYNQDGHSPALSSGKRKENAGRPIRKHSTSNANAHRAEPSVIRKPFSPIPSATISSNANITNTLEDHEKNLMLQKTNISNGTPLAPSKLFPVKEVTETPRTMPNPIPLTPPTVSVPMQTATTMITPSVLYGATRVDDIPEHIELSFEERRAGFIPPKPHVRPVLQL</sequence>
<keyword evidence="7" id="KW-0206">Cytoskeleton</keyword>
<evidence type="ECO:0000313" key="11">
    <source>
        <dbReference type="EMBL" id="KAK6920256.1"/>
    </source>
</evidence>
<dbReference type="Gene3D" id="1.20.58.1520">
    <property type="match status" value="1"/>
</dbReference>
<proteinExistence type="inferred from homology"/>
<evidence type="ECO:0008006" key="13">
    <source>
        <dbReference type="Google" id="ProtNLM"/>
    </source>
</evidence>
<dbReference type="PANTHER" id="PTHR19321:SF7">
    <property type="entry name" value="65-KDA MICROTUBULE-ASSOCIATED PROTEIN 3"/>
    <property type="match status" value="1"/>
</dbReference>
<protein>
    <recommendedName>
        <fullName evidence="13">65-kDa microtubule-associated protein 3</fullName>
    </recommendedName>
</protein>
<dbReference type="GO" id="GO:0005634">
    <property type="term" value="C:nucleus"/>
    <property type="evidence" value="ECO:0007669"/>
    <property type="project" value="UniProtKB-SubCell"/>
</dbReference>
<keyword evidence="8" id="KW-0539">Nucleus</keyword>
<feature type="coiled-coil region" evidence="9">
    <location>
        <begin position="79"/>
        <end position="152"/>
    </location>
</feature>
<keyword evidence="5" id="KW-0597">Phosphoprotein</keyword>
<gene>
    <name evidence="11" type="ORF">RJ641_016160</name>
</gene>
<evidence type="ECO:0000256" key="4">
    <source>
        <dbReference type="ARBA" id="ARBA00022490"/>
    </source>
</evidence>
<keyword evidence="4" id="KW-0963">Cytoplasm</keyword>
<evidence type="ECO:0000256" key="8">
    <source>
        <dbReference type="ARBA" id="ARBA00023242"/>
    </source>
</evidence>
<evidence type="ECO:0000256" key="5">
    <source>
        <dbReference type="ARBA" id="ARBA00022553"/>
    </source>
</evidence>
<accession>A0AAN8UYB5</accession>
<keyword evidence="6" id="KW-0493">Microtubule</keyword>
<dbReference type="GO" id="GO:0000226">
    <property type="term" value="P:microtubule cytoskeleton organization"/>
    <property type="evidence" value="ECO:0007669"/>
    <property type="project" value="InterPro"/>
</dbReference>
<reference evidence="11 12" key="1">
    <citation type="submission" date="2023-12" db="EMBL/GenBank/DDBJ databases">
        <title>A high-quality genome assembly for Dillenia turbinata (Dilleniales).</title>
        <authorList>
            <person name="Chanderbali A."/>
        </authorList>
    </citation>
    <scope>NUCLEOTIDE SEQUENCE [LARGE SCALE GENOMIC DNA]</scope>
    <source>
        <strain evidence="11">LSX21</strain>
        <tissue evidence="11">Leaf</tissue>
    </source>
</reference>
<feature type="coiled-coil region" evidence="9">
    <location>
        <begin position="498"/>
        <end position="525"/>
    </location>
</feature>